<dbReference type="PANTHER" id="PTHR16255:SF1">
    <property type="entry name" value="REQUIRED FOR MEIOTIC NUCLEAR DIVISION PROTEIN 1 HOMOLOG"/>
    <property type="match status" value="1"/>
</dbReference>
<comment type="caution">
    <text evidence="3">The sequence shown here is derived from an EMBL/GenBank/DDBJ whole genome shotgun (WGS) entry which is preliminary data.</text>
</comment>
<dbReference type="RefSeq" id="XP_067926565.1">
    <property type="nucleotide sequence ID" value="XM_068061451.1"/>
</dbReference>
<feature type="non-terminal residue" evidence="3">
    <location>
        <position position="282"/>
    </location>
</feature>
<evidence type="ECO:0000256" key="1">
    <source>
        <dbReference type="ARBA" id="ARBA00008306"/>
    </source>
</evidence>
<feature type="domain" description="DUF155" evidence="2">
    <location>
        <begin position="128"/>
        <end position="266"/>
    </location>
</feature>
<sequence length="282" mass="32100">MAKAREIVIGAPYQRVTDAKPFALNKVAAIDNEQEHFFSDTGRYSTHKKPIRSAQKRADIQASIRERSEALTDPAGTVWACCLGTEIFFADILKSFKKGGALGSGMIKVENTYSEVFFCQCFNPKKTCFIFRFGCVVAWDVDKDQREELIHIMEPFVKEPLGPKREEDNMSYVWSDRATIKADHIHLVTPNIFERLAYSYAFAQSVKLAVFETVVDETIERTRKIPEGLAKSGKINSTREDIGKRIGELFVNRFYINLHTDILDTPGKEDLFLGGERLSFFF</sequence>
<dbReference type="OrthoDB" id="18302at2759"/>
<dbReference type="GeneID" id="94424662"/>
<proteinExistence type="inferred from homology"/>
<evidence type="ECO:0000313" key="4">
    <source>
        <dbReference type="Proteomes" id="UP000221165"/>
    </source>
</evidence>
<evidence type="ECO:0000313" key="3">
    <source>
        <dbReference type="EMBL" id="PHJ24893.1"/>
    </source>
</evidence>
<comment type="similarity">
    <text evidence="1">Belongs to the RMD1/sif2 family.</text>
</comment>
<accession>A0A2C6LDE5</accession>
<dbReference type="InterPro" id="IPR051624">
    <property type="entry name" value="RMD1/Sad1-interacting"/>
</dbReference>
<dbReference type="EMBL" id="MIGC01000491">
    <property type="protein sequence ID" value="PHJ24893.1"/>
    <property type="molecule type" value="Genomic_DNA"/>
</dbReference>
<dbReference type="AlphaFoldDB" id="A0A2C6LDE5"/>
<gene>
    <name evidence="3" type="ORF">CSUI_001245</name>
</gene>
<dbReference type="VEuPathDB" id="ToxoDB:CSUI_001245"/>
<dbReference type="Proteomes" id="UP000221165">
    <property type="component" value="Unassembled WGS sequence"/>
</dbReference>
<protein>
    <recommendedName>
        <fullName evidence="2">DUF155 domain-containing protein</fullName>
    </recommendedName>
</protein>
<keyword evidence="4" id="KW-1185">Reference proteome</keyword>
<dbReference type="InterPro" id="IPR003734">
    <property type="entry name" value="DUF155"/>
</dbReference>
<dbReference type="Pfam" id="PF02582">
    <property type="entry name" value="DUF155"/>
    <property type="match status" value="1"/>
</dbReference>
<reference evidence="3 4" key="1">
    <citation type="journal article" date="2017" name="Int. J. Parasitol.">
        <title>The genome of the protozoan parasite Cystoisospora suis and a reverse vaccinology approach to identify vaccine candidates.</title>
        <authorList>
            <person name="Palmieri N."/>
            <person name="Shrestha A."/>
            <person name="Ruttkowski B."/>
            <person name="Beck T."/>
            <person name="Vogl C."/>
            <person name="Tomley F."/>
            <person name="Blake D.P."/>
            <person name="Joachim A."/>
        </authorList>
    </citation>
    <scope>NUCLEOTIDE SEQUENCE [LARGE SCALE GENOMIC DNA]</scope>
    <source>
        <strain evidence="3 4">Wien I</strain>
    </source>
</reference>
<name>A0A2C6LDE5_9APIC</name>
<dbReference type="GO" id="GO:0005739">
    <property type="term" value="C:mitochondrion"/>
    <property type="evidence" value="ECO:0007669"/>
    <property type="project" value="UniProtKB-ARBA"/>
</dbReference>
<organism evidence="3 4">
    <name type="scientific">Cystoisospora suis</name>
    <dbReference type="NCBI Taxonomy" id="483139"/>
    <lineage>
        <taxon>Eukaryota</taxon>
        <taxon>Sar</taxon>
        <taxon>Alveolata</taxon>
        <taxon>Apicomplexa</taxon>
        <taxon>Conoidasida</taxon>
        <taxon>Coccidia</taxon>
        <taxon>Eucoccidiorida</taxon>
        <taxon>Eimeriorina</taxon>
        <taxon>Sarcocystidae</taxon>
        <taxon>Cystoisospora</taxon>
    </lineage>
</organism>
<evidence type="ECO:0000259" key="2">
    <source>
        <dbReference type="Pfam" id="PF02582"/>
    </source>
</evidence>
<dbReference type="PANTHER" id="PTHR16255">
    <property type="entry name" value="REQUIRED FOR MEIOTIC NUCLEAR DIVISION PROTEIN 1 HOMOLOG"/>
    <property type="match status" value="1"/>
</dbReference>